<protein>
    <submittedName>
        <fullName evidence="2">Uncharacterized protein</fullName>
    </submittedName>
</protein>
<feature type="compositionally biased region" description="Acidic residues" evidence="1">
    <location>
        <begin position="570"/>
        <end position="582"/>
    </location>
</feature>
<keyword evidence="3" id="KW-1185">Reference proteome</keyword>
<organism evidence="2 3">
    <name type="scientific">Puccinia graminis f. sp. tritici</name>
    <dbReference type="NCBI Taxonomy" id="56615"/>
    <lineage>
        <taxon>Eukaryota</taxon>
        <taxon>Fungi</taxon>
        <taxon>Dikarya</taxon>
        <taxon>Basidiomycota</taxon>
        <taxon>Pucciniomycotina</taxon>
        <taxon>Pucciniomycetes</taxon>
        <taxon>Pucciniales</taxon>
        <taxon>Pucciniaceae</taxon>
        <taxon>Puccinia</taxon>
    </lineage>
</organism>
<feature type="compositionally biased region" description="Pro residues" evidence="1">
    <location>
        <begin position="97"/>
        <end position="108"/>
    </location>
</feature>
<evidence type="ECO:0000256" key="1">
    <source>
        <dbReference type="SAM" id="MobiDB-lite"/>
    </source>
</evidence>
<comment type="caution">
    <text evidence="2">The sequence shown here is derived from an EMBL/GenBank/DDBJ whole genome shotgun (WGS) entry which is preliminary data.</text>
</comment>
<feature type="region of interest" description="Disordered" evidence="1">
    <location>
        <begin position="356"/>
        <end position="381"/>
    </location>
</feature>
<sequence length="582" mass="66171">MQPNQCTTSVSASQPRQSQHQDPRLFSVPSESQRVLPNSSHQGTDHQRQAPFLANITRNRNQTTSNQNNLTQSHKQSQINQIENVCATGHESEEPTPALPDPIEPPKSPVDTSINQPTTAAGKLKAELTPDDVMAGFEKKTLKQLRDLQRTHVIYKRLNLQIKLAAQNLYFEYQTKQHLLSLKHRRPFSALTKYLGQRRSQQKQSSWHKFQKHNESAQEILHNTELNIGQRNKALSQLYKQAEPTSYNNPLDNPMADLDSDPNAEERGRFGHIFKSDKKVQQEVKLWAEGVQLKLKELGDQFGIEGFLVLAGQEHRKPFFFQGGSFYGDEYLRGLVDEGDPIREFAVWTAGSKKTIKRRKKNKSNPAAAQPGNIIADQPPKNNKKFASALANRDVCQGGLAQNHSYISQELGKMYIEVQENKVKKDTHWPGTNTATKLAFCNRKLVIHENPVGLSAEHLVNVPVKKMDIETTWLVLRGLKNHWIELVEHQFDVAPKKRRVCKQKAAAIESPTQETNVASKSTVPQKRKASKIKSATQEIDDETEEEEEEETDDEDEEDEDELISNSDFFDNSDNDEDEDEDY</sequence>
<dbReference type="EMBL" id="VSWC01000014">
    <property type="protein sequence ID" value="KAA1114461.1"/>
    <property type="molecule type" value="Genomic_DNA"/>
</dbReference>
<feature type="compositionally biased region" description="Polar residues" evidence="1">
    <location>
        <begin position="29"/>
        <end position="42"/>
    </location>
</feature>
<proteinExistence type="predicted"/>
<feature type="compositionally biased region" description="Polar residues" evidence="1">
    <location>
        <begin position="510"/>
        <end position="524"/>
    </location>
</feature>
<evidence type="ECO:0000313" key="2">
    <source>
        <dbReference type="EMBL" id="KAA1114461.1"/>
    </source>
</evidence>
<reference evidence="2 3" key="1">
    <citation type="submission" date="2019-05" db="EMBL/GenBank/DDBJ databases">
        <title>Emergence of the Ug99 lineage of the wheat stem rust pathogen through somatic hybridization.</title>
        <authorList>
            <person name="Li F."/>
            <person name="Upadhyaya N.M."/>
            <person name="Sperschneider J."/>
            <person name="Matny O."/>
            <person name="Nguyen-Phuc H."/>
            <person name="Mago R."/>
            <person name="Raley C."/>
            <person name="Miller M.E."/>
            <person name="Silverstein K.A.T."/>
            <person name="Henningsen E."/>
            <person name="Hirsch C.D."/>
            <person name="Visser B."/>
            <person name="Pretorius Z.A."/>
            <person name="Steffenson B.J."/>
            <person name="Schwessinger B."/>
            <person name="Dodds P.N."/>
            <person name="Figueroa M."/>
        </authorList>
    </citation>
    <scope>NUCLEOTIDE SEQUENCE [LARGE SCALE GENOMIC DNA]</scope>
    <source>
        <strain evidence="2">21-0</strain>
    </source>
</reference>
<dbReference type="OrthoDB" id="2506660at2759"/>
<feature type="compositionally biased region" description="Acidic residues" evidence="1">
    <location>
        <begin position="538"/>
        <end position="562"/>
    </location>
</feature>
<dbReference type="Proteomes" id="UP000324748">
    <property type="component" value="Unassembled WGS sequence"/>
</dbReference>
<gene>
    <name evidence="2" type="ORF">PGT21_009894</name>
</gene>
<dbReference type="AlphaFoldDB" id="A0A5B0QMQ2"/>
<accession>A0A5B0QMQ2</accession>
<feature type="region of interest" description="Disordered" evidence="1">
    <location>
        <begin position="90"/>
        <end position="116"/>
    </location>
</feature>
<feature type="region of interest" description="Disordered" evidence="1">
    <location>
        <begin position="504"/>
        <end position="582"/>
    </location>
</feature>
<evidence type="ECO:0000313" key="3">
    <source>
        <dbReference type="Proteomes" id="UP000324748"/>
    </source>
</evidence>
<feature type="region of interest" description="Disordered" evidence="1">
    <location>
        <begin position="1"/>
        <end position="50"/>
    </location>
</feature>
<name>A0A5B0QMQ2_PUCGR</name>
<feature type="compositionally biased region" description="Polar residues" evidence="1">
    <location>
        <begin position="1"/>
        <end position="20"/>
    </location>
</feature>